<comment type="similarity">
    <text evidence="1">Belongs to the glycosyltransferase 2 family.</text>
</comment>
<evidence type="ECO:0000313" key="5">
    <source>
        <dbReference type="EMBL" id="MBC5674051.1"/>
    </source>
</evidence>
<dbReference type="Proteomes" id="UP000654573">
    <property type="component" value="Unassembled WGS sequence"/>
</dbReference>
<name>A0ABR7FFP6_9FIRM</name>
<sequence length="272" mass="32258">MQFSVLLSVYKKEKPEYLKMSLNSIRFQTLAPDEVILIEDGPLTKELYLVIEEYLKILPNMRVYKFDENQGLGLALRKGMELSKYELVARMDTDDIAEPERFKIQKDFMEKNPHISVCGGLMREFDDRGIISQVKNMPETQKEIWEYAKYRNPINHMTVMFRKADVLKAGNYRDFSFLEDYDLWCRMLAKDYKFYNVQKVLVKARVSDEMYNRRGGIVYCRRYLRLRQMQKEIGLLGFGEYVKACGVTILITLVPNMIRKLVYIKMLRKRNG</sequence>
<accession>A0ABR7FFP6</accession>
<evidence type="ECO:0000256" key="2">
    <source>
        <dbReference type="ARBA" id="ARBA00022676"/>
    </source>
</evidence>
<evidence type="ECO:0000259" key="4">
    <source>
        <dbReference type="Pfam" id="PF00535"/>
    </source>
</evidence>
<comment type="caution">
    <text evidence="5">The sequence shown here is derived from an EMBL/GenBank/DDBJ whole genome shotgun (WGS) entry which is preliminary data.</text>
</comment>
<dbReference type="PANTHER" id="PTHR43685:SF5">
    <property type="entry name" value="GLYCOSYLTRANSFERASE EPSE-RELATED"/>
    <property type="match status" value="1"/>
</dbReference>
<evidence type="ECO:0000256" key="3">
    <source>
        <dbReference type="ARBA" id="ARBA00022679"/>
    </source>
</evidence>
<protein>
    <submittedName>
        <fullName evidence="5">Glycosyltransferase</fullName>
    </submittedName>
</protein>
<proteinExistence type="inferred from homology"/>
<evidence type="ECO:0000313" key="6">
    <source>
        <dbReference type="Proteomes" id="UP000654573"/>
    </source>
</evidence>
<keyword evidence="3" id="KW-0808">Transferase</keyword>
<dbReference type="InterPro" id="IPR029044">
    <property type="entry name" value="Nucleotide-diphossugar_trans"/>
</dbReference>
<organism evidence="5 6">
    <name type="scientific">Blautia celeris</name>
    <dbReference type="NCBI Taxonomy" id="2763026"/>
    <lineage>
        <taxon>Bacteria</taxon>
        <taxon>Bacillati</taxon>
        <taxon>Bacillota</taxon>
        <taxon>Clostridia</taxon>
        <taxon>Lachnospirales</taxon>
        <taxon>Lachnospiraceae</taxon>
        <taxon>Blautia</taxon>
    </lineage>
</organism>
<dbReference type="InterPro" id="IPR050834">
    <property type="entry name" value="Glycosyltransf_2"/>
</dbReference>
<dbReference type="Pfam" id="PF00535">
    <property type="entry name" value="Glycos_transf_2"/>
    <property type="match status" value="1"/>
</dbReference>
<dbReference type="EMBL" id="JACOOU010000008">
    <property type="protein sequence ID" value="MBC5674051.1"/>
    <property type="molecule type" value="Genomic_DNA"/>
</dbReference>
<keyword evidence="6" id="KW-1185">Reference proteome</keyword>
<dbReference type="Gene3D" id="3.90.550.10">
    <property type="entry name" value="Spore Coat Polysaccharide Biosynthesis Protein SpsA, Chain A"/>
    <property type="match status" value="1"/>
</dbReference>
<keyword evidence="2" id="KW-0328">Glycosyltransferase</keyword>
<dbReference type="RefSeq" id="WP_033143063.1">
    <property type="nucleotide sequence ID" value="NZ_JACOOU010000008.1"/>
</dbReference>
<dbReference type="InterPro" id="IPR001173">
    <property type="entry name" value="Glyco_trans_2-like"/>
</dbReference>
<feature type="domain" description="Glycosyltransferase 2-like" evidence="4">
    <location>
        <begin position="4"/>
        <end position="164"/>
    </location>
</feature>
<evidence type="ECO:0000256" key="1">
    <source>
        <dbReference type="ARBA" id="ARBA00006739"/>
    </source>
</evidence>
<gene>
    <name evidence="5" type="ORF">H8S76_17535</name>
</gene>
<dbReference type="SUPFAM" id="SSF53448">
    <property type="entry name" value="Nucleotide-diphospho-sugar transferases"/>
    <property type="match status" value="1"/>
</dbReference>
<dbReference type="PANTHER" id="PTHR43685">
    <property type="entry name" value="GLYCOSYLTRANSFERASE"/>
    <property type="match status" value="1"/>
</dbReference>
<reference evidence="5 6" key="1">
    <citation type="submission" date="2020-08" db="EMBL/GenBank/DDBJ databases">
        <title>Genome public.</title>
        <authorList>
            <person name="Liu C."/>
            <person name="Sun Q."/>
        </authorList>
    </citation>
    <scope>NUCLEOTIDE SEQUENCE [LARGE SCALE GENOMIC DNA]</scope>
    <source>
        <strain evidence="5 6">NSJ-34</strain>
    </source>
</reference>